<organism evidence="2 3">
    <name type="scientific">Pseudolysobacter antarcticus</name>
    <dbReference type="NCBI Taxonomy" id="2511995"/>
    <lineage>
        <taxon>Bacteria</taxon>
        <taxon>Pseudomonadati</taxon>
        <taxon>Pseudomonadota</taxon>
        <taxon>Gammaproteobacteria</taxon>
        <taxon>Lysobacterales</taxon>
        <taxon>Rhodanobacteraceae</taxon>
        <taxon>Pseudolysobacter</taxon>
    </lineage>
</organism>
<feature type="chain" id="PRO_5019074770" description="Delta-60 repeat domain-containing protein" evidence="1">
    <location>
        <begin position="31"/>
        <end position="888"/>
    </location>
</feature>
<gene>
    <name evidence="2" type="ORF">ELE36_00980</name>
</gene>
<protein>
    <recommendedName>
        <fullName evidence="4">Delta-60 repeat domain-containing protein</fullName>
    </recommendedName>
</protein>
<keyword evidence="1" id="KW-0732">Signal</keyword>
<evidence type="ECO:0000313" key="3">
    <source>
        <dbReference type="Proteomes" id="UP000291562"/>
    </source>
</evidence>
<accession>A0A411HF04</accession>
<dbReference type="KEGG" id="xbc:ELE36_00980"/>
<dbReference type="PANTHER" id="PTHR31778">
    <property type="entry name" value="BUD SITE SELECTION PROTEIN RAX2"/>
    <property type="match status" value="1"/>
</dbReference>
<reference evidence="2 3" key="1">
    <citation type="submission" date="2019-01" db="EMBL/GenBank/DDBJ databases">
        <title>Pseudolysobacter antarctica gen. nov., sp. nov., isolated from Fildes Peninsula, Antarctica.</title>
        <authorList>
            <person name="Wei Z."/>
            <person name="Peng F."/>
        </authorList>
    </citation>
    <scope>NUCLEOTIDE SEQUENCE [LARGE SCALE GENOMIC DNA]</scope>
    <source>
        <strain evidence="2 3">AQ6-296</strain>
    </source>
</reference>
<dbReference type="Pfam" id="PF17164">
    <property type="entry name" value="DUF5122"/>
    <property type="match status" value="14"/>
</dbReference>
<keyword evidence="3" id="KW-1185">Reference proteome</keyword>
<dbReference type="Gene3D" id="2.80.10.50">
    <property type="match status" value="7"/>
</dbReference>
<dbReference type="SUPFAM" id="SSF75011">
    <property type="entry name" value="3-carboxy-cis,cis-mucoante lactonizing enzyme"/>
    <property type="match status" value="1"/>
</dbReference>
<dbReference type="OrthoDB" id="5555650at2"/>
<dbReference type="PANTHER" id="PTHR31778:SF2">
    <property type="entry name" value="BUD SITE SELECTION PROTEIN RAX2"/>
    <property type="match status" value="1"/>
</dbReference>
<evidence type="ECO:0000313" key="2">
    <source>
        <dbReference type="EMBL" id="QBB69066.1"/>
    </source>
</evidence>
<dbReference type="InterPro" id="IPR013431">
    <property type="entry name" value="Delta_60_rpt"/>
</dbReference>
<dbReference type="RefSeq" id="WP_129831321.1">
    <property type="nucleotide sequence ID" value="NZ_CP035704.1"/>
</dbReference>
<dbReference type="Proteomes" id="UP000291562">
    <property type="component" value="Chromosome"/>
</dbReference>
<dbReference type="GO" id="GO:1902929">
    <property type="term" value="C:plasma membrane of growing cell tip"/>
    <property type="evidence" value="ECO:0007669"/>
    <property type="project" value="TreeGrafter"/>
</dbReference>
<name>A0A411HF04_9GAMM</name>
<feature type="signal peptide" evidence="1">
    <location>
        <begin position="1"/>
        <end position="30"/>
    </location>
</feature>
<sequence length="888" mass="91468">MVRYERVLGFLAGPCLLLLALLTMPAVSCAQNANDGFDPNANNPVSALVVQPDGKTLVGGDFTMIDGQTRNHLARLNVDGSLDASFAATDVDSTVDVIAVQADGRIVIGGTFNQVGAYIRHRIARLNADGSVDAAFDPNANSYVYALAQQPDGKLVVGGQFTSLSPNGSGAMTRNNIARLNIDGTIDTAFNPNANAAVDALALQPDGKLLLGGNFTSLSPNGGGAIARNHIARLNTDGNVDTAFDPNASNTVTALALQPDGKLVLGGFFTSLSPNGGATTSRSRIARVNADGSLDTAFNPSANSFVSALALQPDGKLLLGGFFTSFSPNGGAAITRNYVARLNTNGSVDTTFDPNANNAVLALAPQSDGRLLLGGNFTSLSPNGGGTITRNRIARLNADGSVDTTSNPNANGPVYALAMQPDGKLLLGGDFTTLSPNGGSAVTRNHIARLNVDGSLDTAFNPNANDTVYALAIQPDGKILLGGNFTSLSPNGTGAIVRKYIARLNADGSLDTAFNPNANDDVYALALQPDGKLVLGGLFTSLSPNGAGAVTRNSIARLNADGSMDSTFDPNASSYVKSVALQPGGKIVLGGDFTSLSPNGGVAVTRNRIARLNADGGLDTAFDPNANDRVIALAVQPDGKLVVGGQFTSLAPNGGIAVTRNRIARLNADGSLDTAFDPNANETVYALALQPDGKIVLGGDFFSLSPNGGGAVARHYIARLNADDSLDTGFDPNANGINGMGYVKAIALQSDGKVVAGGEFTFMGALPRNYIARFSMPQAALQSIRIVGYTAGGSAIVWTRAGAGPEMSLPPQLLFSLAGSTYGAVGTMQRISNGWRYSGFTPQLNQTFYLRTRGQVSSGQDNGSGGLIESTVQVYLSGNDGIFANGFE</sequence>
<evidence type="ECO:0008006" key="4">
    <source>
        <dbReference type="Google" id="ProtNLM"/>
    </source>
</evidence>
<dbReference type="NCBIfam" id="TIGR02608">
    <property type="entry name" value="delta_60_rpt"/>
    <property type="match status" value="13"/>
</dbReference>
<proteinExistence type="predicted"/>
<dbReference type="AlphaFoldDB" id="A0A411HF04"/>
<evidence type="ECO:0000256" key="1">
    <source>
        <dbReference type="SAM" id="SignalP"/>
    </source>
</evidence>
<dbReference type="EMBL" id="CP035704">
    <property type="protein sequence ID" value="QBB69066.1"/>
    <property type="molecule type" value="Genomic_DNA"/>
</dbReference>
<dbReference type="SUPFAM" id="SSF101898">
    <property type="entry name" value="NHL repeat"/>
    <property type="match status" value="2"/>
</dbReference>